<feature type="region of interest" description="Disordered" evidence="8">
    <location>
        <begin position="1"/>
        <end position="20"/>
    </location>
</feature>
<dbReference type="InterPro" id="IPR036259">
    <property type="entry name" value="MFS_trans_sf"/>
</dbReference>
<evidence type="ECO:0000256" key="1">
    <source>
        <dbReference type="ARBA" id="ARBA00004127"/>
    </source>
</evidence>
<keyword evidence="4 7" id="KW-0812">Transmembrane</keyword>
<keyword evidence="6 7" id="KW-0472">Membrane</keyword>
<keyword evidence="5 7" id="KW-1133">Transmembrane helix</keyword>
<sequence length="550" mass="61939">MIKHKSKKKKQSERKKKTKYNEDLSSYYSDSDLILDIDIELKNENEETSSSSTSSFFPLKKVFSRKQRKEKPELVKTILSFFIFGLLNNLTYVIFLSAAEDLIPETLPKSIVLSCDIVPTLIIKMTAPWYMSKIPYTIRVVLVVLFASSGCLISGFIQNTVIRLLGVVCASISCGLGEITFLAMCSFYNSSIASWSSGTGFAGVVGSVLYLFLRSVLGLSQQSSLLFCSFLPLVMLLPYFLLLDRKKITKTQTTLAKDSKNENRSLLSGSSNHESDDRSNGSKKGTKSTQDKKGKKKYKSSSSSSGTGSGTSSGTSSSSNTDSDSKPQKNPNTKTSTTTNVDTNTTTTTDPNTNKNNKTTNDHVNERNQLLPKKKKLVEDMNLSEKMVLIKPLLKYMIPLLVVYYSEYSIIIGIAPVLKWEGKWIKKGDYYRIFQVIYQVGVFISRSSIKFIKIHRVWIMALIQVFLFIFLFFVGWKMFFDYWAVFIVYSFVGLLGGGTYVNAFYFIKKSTDHMYREFSLGIASVADSAGVCISSFTSMWIETWLFRNQK</sequence>
<dbReference type="PANTHER" id="PTHR10981">
    <property type="entry name" value="BATTENIN"/>
    <property type="match status" value="1"/>
</dbReference>
<feature type="transmembrane region" description="Helical" evidence="7">
    <location>
        <begin position="192"/>
        <end position="212"/>
    </location>
</feature>
<dbReference type="Pfam" id="PF02487">
    <property type="entry name" value="CLN3"/>
    <property type="match status" value="2"/>
</dbReference>
<feature type="compositionally biased region" description="Low complexity" evidence="8">
    <location>
        <begin position="300"/>
        <end position="359"/>
    </location>
</feature>
<evidence type="ECO:0000256" key="2">
    <source>
        <dbReference type="ARBA" id="ARBA00007467"/>
    </source>
</evidence>
<evidence type="ECO:0000256" key="3">
    <source>
        <dbReference type="ARBA" id="ARBA00022448"/>
    </source>
</evidence>
<evidence type="ECO:0000256" key="6">
    <source>
        <dbReference type="ARBA" id="ARBA00023136"/>
    </source>
</evidence>
<evidence type="ECO:0000256" key="5">
    <source>
        <dbReference type="ARBA" id="ARBA00022989"/>
    </source>
</evidence>
<keyword evidence="10" id="KW-1185">Reference proteome</keyword>
<feature type="transmembrane region" description="Helical" evidence="7">
    <location>
        <begin position="482"/>
        <end position="506"/>
    </location>
</feature>
<comment type="similarity">
    <text evidence="2 7">Belongs to the battenin family.</text>
</comment>
<evidence type="ECO:0000256" key="7">
    <source>
        <dbReference type="RuleBase" id="RU361113"/>
    </source>
</evidence>
<organism evidence="9 10">
    <name type="scientific">Anaeramoeba flamelloides</name>
    <dbReference type="NCBI Taxonomy" id="1746091"/>
    <lineage>
        <taxon>Eukaryota</taxon>
        <taxon>Metamonada</taxon>
        <taxon>Anaeramoebidae</taxon>
        <taxon>Anaeramoeba</taxon>
    </lineage>
</organism>
<dbReference type="PANTHER" id="PTHR10981:SF0">
    <property type="entry name" value="BATTENIN"/>
    <property type="match status" value="1"/>
</dbReference>
<dbReference type="EMBL" id="JAOAOG010000276">
    <property type="protein sequence ID" value="KAJ6233491.1"/>
    <property type="molecule type" value="Genomic_DNA"/>
</dbReference>
<dbReference type="SUPFAM" id="SSF103473">
    <property type="entry name" value="MFS general substrate transporter"/>
    <property type="match status" value="1"/>
</dbReference>
<dbReference type="Proteomes" id="UP001150062">
    <property type="component" value="Unassembled WGS sequence"/>
</dbReference>
<feature type="transmembrane region" description="Helical" evidence="7">
    <location>
        <begin position="164"/>
        <end position="185"/>
    </location>
</feature>
<gene>
    <name evidence="9" type="ORF">M0813_29797</name>
</gene>
<evidence type="ECO:0000313" key="10">
    <source>
        <dbReference type="Proteomes" id="UP001150062"/>
    </source>
</evidence>
<name>A0ABQ8XLU9_9EUKA</name>
<proteinExistence type="inferred from homology"/>
<dbReference type="Gene3D" id="1.20.1250.20">
    <property type="entry name" value="MFS general substrate transporter like domains"/>
    <property type="match status" value="1"/>
</dbReference>
<feature type="transmembrane region" description="Helical" evidence="7">
    <location>
        <begin position="457"/>
        <end position="476"/>
    </location>
</feature>
<evidence type="ECO:0000256" key="8">
    <source>
        <dbReference type="SAM" id="MobiDB-lite"/>
    </source>
</evidence>
<dbReference type="PRINTS" id="PR01315">
    <property type="entry name" value="BATTENIN"/>
</dbReference>
<feature type="transmembrane region" description="Helical" evidence="7">
    <location>
        <begin position="224"/>
        <end position="243"/>
    </location>
</feature>
<feature type="transmembrane region" description="Helical" evidence="7">
    <location>
        <begin position="396"/>
        <end position="418"/>
    </location>
</feature>
<evidence type="ECO:0000256" key="4">
    <source>
        <dbReference type="ARBA" id="ARBA00022692"/>
    </source>
</evidence>
<reference evidence="9" key="1">
    <citation type="submission" date="2022-08" db="EMBL/GenBank/DDBJ databases">
        <title>Novel sulfate-reducing endosymbionts in the free-living metamonad Anaeramoeba.</title>
        <authorList>
            <person name="Jerlstrom-Hultqvist J."/>
            <person name="Cepicka I."/>
            <person name="Gallot-Lavallee L."/>
            <person name="Salas-Leiva D."/>
            <person name="Curtis B.A."/>
            <person name="Zahonova K."/>
            <person name="Pipaliya S."/>
            <person name="Dacks J."/>
            <person name="Roger A.J."/>
        </authorList>
    </citation>
    <scope>NUCLEOTIDE SEQUENCE</scope>
    <source>
        <strain evidence="9">Schooner1</strain>
    </source>
</reference>
<feature type="transmembrane region" description="Helical" evidence="7">
    <location>
        <begin position="74"/>
        <end position="99"/>
    </location>
</feature>
<comment type="subcellular location">
    <subcellularLocation>
        <location evidence="1">Endomembrane system</location>
        <topology evidence="1">Multi-pass membrane protein</topology>
    </subcellularLocation>
</comment>
<accession>A0ABQ8XLU9</accession>
<comment type="caution">
    <text evidence="9">The sequence shown here is derived from an EMBL/GenBank/DDBJ whole genome shotgun (WGS) entry which is preliminary data.</text>
</comment>
<keyword evidence="3" id="KW-0813">Transport</keyword>
<feature type="region of interest" description="Disordered" evidence="8">
    <location>
        <begin position="253"/>
        <end position="371"/>
    </location>
</feature>
<dbReference type="InterPro" id="IPR003492">
    <property type="entry name" value="Battenin_disease_Cln3"/>
</dbReference>
<feature type="transmembrane region" description="Helical" evidence="7">
    <location>
        <begin position="138"/>
        <end position="158"/>
    </location>
</feature>
<feature type="transmembrane region" description="Helical" evidence="7">
    <location>
        <begin position="518"/>
        <end position="541"/>
    </location>
</feature>
<evidence type="ECO:0000313" key="9">
    <source>
        <dbReference type="EMBL" id="KAJ6233491.1"/>
    </source>
</evidence>
<protein>
    <submittedName>
        <fullName evidence="9">Battenin</fullName>
    </submittedName>
</protein>
<feature type="compositionally biased region" description="Basic residues" evidence="8">
    <location>
        <begin position="1"/>
        <end position="18"/>
    </location>
</feature>